<reference evidence="8" key="2">
    <citation type="submission" date="2024-10" db="UniProtKB">
        <authorList>
            <consortium name="EnsemblProtists"/>
        </authorList>
    </citation>
    <scope>IDENTIFICATION</scope>
</reference>
<dbReference type="PROSITE" id="PS00747">
    <property type="entry name" value="GLUTR"/>
    <property type="match status" value="1"/>
</dbReference>
<keyword evidence="5" id="KW-0732">Signal</keyword>
<accession>A0A0D3K2Q9</accession>
<evidence type="ECO:0000256" key="1">
    <source>
        <dbReference type="ARBA" id="ARBA00022857"/>
    </source>
</evidence>
<dbReference type="GO" id="GO:0008883">
    <property type="term" value="F:glutamyl-tRNA reductase activity"/>
    <property type="evidence" value="ECO:0007669"/>
    <property type="project" value="InterPro"/>
</dbReference>
<comment type="pathway">
    <text evidence="4">Porphyrin-containing compound metabolism.</text>
</comment>
<dbReference type="STRING" id="2903.R1F9X5"/>
<sequence length="279" mass="29284">MRVRASRLLLLSVAFLAGAGGVQLAVAPASRAARAAAPRCSATQPSEAAVVTAAAAGAKAMEQARAAAEAAVSPPAAASKRKGAQTFGKPLVIGLSHKTATVEVREKLSIPEAQWNEAAAALVGYETVQEAAILSTCNRFEVYIVAEDHYAATRDVLSFLRGHSGLEAETLRPNLFMLQDEEATLHLLRVSSGLDSLVVGEGQILSQVKAPPPPPFGTPPPPPLAVEVLTKGIINKLLHAPMTYLRSDDADGTKATVDQINALFQTGDRADDNRRGGRR</sequence>
<dbReference type="HOGENOM" id="CLU_999055_0_0_1"/>
<dbReference type="AlphaFoldDB" id="A0A0D3K2Q9"/>
<feature type="domain" description="Glutamyl-tRNA reductase N-terminal" evidence="7">
    <location>
        <begin position="93"/>
        <end position="209"/>
    </location>
</feature>
<dbReference type="PaxDb" id="2903-EOD30044"/>
<dbReference type="InterPro" id="IPR036343">
    <property type="entry name" value="GluRdtase_N_sf"/>
</dbReference>
<reference evidence="9" key="1">
    <citation type="journal article" date="2013" name="Nature">
        <title>Pan genome of the phytoplankton Emiliania underpins its global distribution.</title>
        <authorList>
            <person name="Read B.A."/>
            <person name="Kegel J."/>
            <person name="Klute M.J."/>
            <person name="Kuo A."/>
            <person name="Lefebvre S.C."/>
            <person name="Maumus F."/>
            <person name="Mayer C."/>
            <person name="Miller J."/>
            <person name="Monier A."/>
            <person name="Salamov A."/>
            <person name="Young J."/>
            <person name="Aguilar M."/>
            <person name="Claverie J.M."/>
            <person name="Frickenhaus S."/>
            <person name="Gonzalez K."/>
            <person name="Herman E.K."/>
            <person name="Lin Y.C."/>
            <person name="Napier J."/>
            <person name="Ogata H."/>
            <person name="Sarno A.F."/>
            <person name="Shmutz J."/>
            <person name="Schroeder D."/>
            <person name="de Vargas C."/>
            <person name="Verret F."/>
            <person name="von Dassow P."/>
            <person name="Valentin K."/>
            <person name="Van de Peer Y."/>
            <person name="Wheeler G."/>
            <person name="Dacks J.B."/>
            <person name="Delwiche C.F."/>
            <person name="Dyhrman S.T."/>
            <person name="Glockner G."/>
            <person name="John U."/>
            <person name="Richards T."/>
            <person name="Worden A.Z."/>
            <person name="Zhang X."/>
            <person name="Grigoriev I.V."/>
            <person name="Allen A.E."/>
            <person name="Bidle K."/>
            <person name="Borodovsky M."/>
            <person name="Bowler C."/>
            <person name="Brownlee C."/>
            <person name="Cock J.M."/>
            <person name="Elias M."/>
            <person name="Gladyshev V.N."/>
            <person name="Groth M."/>
            <person name="Guda C."/>
            <person name="Hadaegh A."/>
            <person name="Iglesias-Rodriguez M.D."/>
            <person name="Jenkins J."/>
            <person name="Jones B.M."/>
            <person name="Lawson T."/>
            <person name="Leese F."/>
            <person name="Lindquist E."/>
            <person name="Lobanov A."/>
            <person name="Lomsadze A."/>
            <person name="Malik S.B."/>
            <person name="Marsh M.E."/>
            <person name="Mackinder L."/>
            <person name="Mock T."/>
            <person name="Mueller-Roeber B."/>
            <person name="Pagarete A."/>
            <person name="Parker M."/>
            <person name="Probert I."/>
            <person name="Quesneville H."/>
            <person name="Raines C."/>
            <person name="Rensing S.A."/>
            <person name="Riano-Pachon D.M."/>
            <person name="Richier S."/>
            <person name="Rokitta S."/>
            <person name="Shiraiwa Y."/>
            <person name="Soanes D.M."/>
            <person name="van der Giezen M."/>
            <person name="Wahlund T.M."/>
            <person name="Williams B."/>
            <person name="Wilson W."/>
            <person name="Wolfe G."/>
            <person name="Wurch L.L."/>
        </authorList>
    </citation>
    <scope>NUCLEOTIDE SEQUENCE</scope>
</reference>
<dbReference type="InterPro" id="IPR015895">
    <property type="entry name" value="4pyrrol_synth_GluRdtase_N"/>
</dbReference>
<dbReference type="PANTHER" id="PTHR43120:SF1">
    <property type="entry name" value="GLUTAMYL-TRNA REDUCTASE 1, CHLOROPLASTIC"/>
    <property type="match status" value="1"/>
</dbReference>
<evidence type="ECO:0000256" key="5">
    <source>
        <dbReference type="SAM" id="SignalP"/>
    </source>
</evidence>
<dbReference type="GO" id="GO:0006779">
    <property type="term" value="P:porphyrin-containing compound biosynthetic process"/>
    <property type="evidence" value="ECO:0007669"/>
    <property type="project" value="UniProtKB-KW"/>
</dbReference>
<protein>
    <recommendedName>
        <fullName evidence="10">Glutamyl-tRNA reductase N-terminal domain-containing protein</fullName>
    </recommendedName>
</protein>
<evidence type="ECO:0008006" key="10">
    <source>
        <dbReference type="Google" id="ProtNLM"/>
    </source>
</evidence>
<organism evidence="8 9">
    <name type="scientific">Emiliania huxleyi (strain CCMP1516)</name>
    <dbReference type="NCBI Taxonomy" id="280463"/>
    <lineage>
        <taxon>Eukaryota</taxon>
        <taxon>Haptista</taxon>
        <taxon>Haptophyta</taxon>
        <taxon>Prymnesiophyceae</taxon>
        <taxon>Isochrysidales</taxon>
        <taxon>Noelaerhabdaceae</taxon>
        <taxon>Emiliania</taxon>
    </lineage>
</organism>
<evidence type="ECO:0000256" key="3">
    <source>
        <dbReference type="ARBA" id="ARBA00023244"/>
    </source>
</evidence>
<keyword evidence="2" id="KW-0560">Oxidoreductase</keyword>
<keyword evidence="1" id="KW-0521">NADP</keyword>
<dbReference type="SUPFAM" id="SSF69075">
    <property type="entry name" value="Glutamyl tRNA-reductase dimerization domain"/>
    <property type="match status" value="1"/>
</dbReference>
<dbReference type="KEGG" id="ehx:EMIHUDRAFT_462917"/>
<feature type="chain" id="PRO_5044282971" description="Glutamyl-tRNA reductase N-terminal domain-containing protein" evidence="5">
    <location>
        <begin position="22"/>
        <end position="279"/>
    </location>
</feature>
<dbReference type="GeneID" id="17275318"/>
<proteinExistence type="predicted"/>
<dbReference type="Pfam" id="PF00745">
    <property type="entry name" value="GlutR_dimer"/>
    <property type="match status" value="1"/>
</dbReference>
<dbReference type="eggNOG" id="ENOG502QQ1H">
    <property type="taxonomic scope" value="Eukaryota"/>
</dbReference>
<dbReference type="SUPFAM" id="SSF69742">
    <property type="entry name" value="Glutamyl tRNA-reductase catalytic, N-terminal domain"/>
    <property type="match status" value="1"/>
</dbReference>
<feature type="domain" description="Tetrapyrrole biosynthesis glutamyl-tRNA reductase dimerisation" evidence="6">
    <location>
        <begin position="225"/>
        <end position="265"/>
    </location>
</feature>
<evidence type="ECO:0000313" key="9">
    <source>
        <dbReference type="Proteomes" id="UP000013827"/>
    </source>
</evidence>
<dbReference type="Gene3D" id="3.30.460.30">
    <property type="entry name" value="Glutamyl-tRNA reductase, N-terminal domain"/>
    <property type="match status" value="1"/>
</dbReference>
<keyword evidence="3" id="KW-0627">Porphyrin biosynthesis</keyword>
<keyword evidence="9" id="KW-1185">Reference proteome</keyword>
<evidence type="ECO:0000256" key="4">
    <source>
        <dbReference type="ARBA" id="ARBA00023444"/>
    </source>
</evidence>
<evidence type="ECO:0000259" key="6">
    <source>
        <dbReference type="Pfam" id="PF00745"/>
    </source>
</evidence>
<dbReference type="InterPro" id="IPR036453">
    <property type="entry name" value="GluRdtase_dimer_dom_sf"/>
</dbReference>
<dbReference type="InterPro" id="IPR018214">
    <property type="entry name" value="GluRdtase_CS"/>
</dbReference>
<dbReference type="GO" id="GO:0050661">
    <property type="term" value="F:NADP binding"/>
    <property type="evidence" value="ECO:0007669"/>
    <property type="project" value="InterPro"/>
</dbReference>
<dbReference type="EnsemblProtists" id="EOD30044">
    <property type="protein sequence ID" value="EOD30044"/>
    <property type="gene ID" value="EMIHUDRAFT_462917"/>
</dbReference>
<dbReference type="Proteomes" id="UP000013827">
    <property type="component" value="Unassembled WGS sequence"/>
</dbReference>
<feature type="signal peptide" evidence="5">
    <location>
        <begin position="1"/>
        <end position="21"/>
    </location>
</feature>
<evidence type="ECO:0000256" key="2">
    <source>
        <dbReference type="ARBA" id="ARBA00023002"/>
    </source>
</evidence>
<dbReference type="PANTHER" id="PTHR43120">
    <property type="entry name" value="GLUTAMYL-TRNA REDUCTASE 1, CHLOROPLASTIC"/>
    <property type="match status" value="1"/>
</dbReference>
<dbReference type="Pfam" id="PF05201">
    <property type="entry name" value="GlutR_N"/>
    <property type="match status" value="1"/>
</dbReference>
<name>A0A0D3K2Q9_EMIH1</name>
<evidence type="ECO:0000259" key="7">
    <source>
        <dbReference type="Pfam" id="PF05201"/>
    </source>
</evidence>
<evidence type="ECO:0000313" key="8">
    <source>
        <dbReference type="EnsemblProtists" id="EOD30044"/>
    </source>
</evidence>
<dbReference type="RefSeq" id="XP_005782473.1">
    <property type="nucleotide sequence ID" value="XM_005782416.1"/>
</dbReference>
<dbReference type="InterPro" id="IPR015896">
    <property type="entry name" value="4pyrrol_synth_GluRdtase_dimer"/>
</dbReference>
<dbReference type="FunFam" id="3.30.460.30:FF:000001">
    <property type="entry name" value="Glutamyl-tRNA reductase"/>
    <property type="match status" value="1"/>
</dbReference>